<dbReference type="Gene3D" id="3.30.1640.10">
    <property type="entry name" value="mini-chromosome maintenance (MCM) complex, chain A, domain 1"/>
    <property type="match status" value="1"/>
</dbReference>
<dbReference type="Proteomes" id="UP000001070">
    <property type="component" value="Unassembled WGS sequence"/>
</dbReference>
<evidence type="ECO:0000313" key="1">
    <source>
        <dbReference type="EMBL" id="EDV91873.1"/>
    </source>
</evidence>
<dbReference type="AlphaFoldDB" id="B4JMB2"/>
<keyword evidence="3" id="KW-1185">Reference proteome</keyword>
<evidence type="ECO:0000313" key="3">
    <source>
        <dbReference type="Proteomes" id="UP000001070"/>
    </source>
</evidence>
<reference evidence="1" key="2">
    <citation type="journal article" date="2008" name="Bioinformatics">
        <title>Assembly reconciliation.</title>
        <authorList>
            <person name="Zimin A.V."/>
            <person name="Smith D.R."/>
            <person name="Sutton G."/>
            <person name="Yorke J.A."/>
        </authorList>
    </citation>
    <scope>NUCLEOTIDE SEQUENCE</scope>
    <source>
        <strain evidence="1">TSC#15287-2541.00</strain>
    </source>
</reference>
<organism evidence="3">
    <name type="scientific">Drosophila grimshawi</name>
    <name type="common">Hawaiian fruit fly</name>
    <name type="synonym">Idiomyia grimshawi</name>
    <dbReference type="NCBI Taxonomy" id="7222"/>
    <lineage>
        <taxon>Eukaryota</taxon>
        <taxon>Metazoa</taxon>
        <taxon>Ecdysozoa</taxon>
        <taxon>Arthropoda</taxon>
        <taxon>Hexapoda</taxon>
        <taxon>Insecta</taxon>
        <taxon>Pterygota</taxon>
        <taxon>Neoptera</taxon>
        <taxon>Endopterygota</taxon>
        <taxon>Diptera</taxon>
        <taxon>Brachycera</taxon>
        <taxon>Muscomorpha</taxon>
        <taxon>Ephydroidea</taxon>
        <taxon>Drosophilidae</taxon>
        <taxon>Drosophila</taxon>
        <taxon>Hawaiian Drosophila</taxon>
    </lineage>
</organism>
<accession>B4JMB2</accession>
<dbReference type="GO" id="GO:0042555">
    <property type="term" value="C:MCM complex"/>
    <property type="evidence" value="ECO:0007669"/>
    <property type="project" value="EnsemblMetazoa"/>
</dbReference>
<dbReference type="EMBL" id="CH919481">
    <property type="protein sequence ID" value="EDW05188.1"/>
    <property type="molecule type" value="Genomic_DNA"/>
</dbReference>
<dbReference type="EMBL" id="CH916371">
    <property type="protein sequence ID" value="EDV91873.1"/>
    <property type="molecule type" value="Genomic_DNA"/>
</dbReference>
<gene>
    <name evidence="1" type="primary">Dgri\GH24612</name>
    <name evidence="2" type="synonym">Dgri\GH10319</name>
    <name evidence="2" type="ORF">Dgri_GH10319</name>
    <name evidence="1" type="ORF">Dgri_GH24612</name>
    <name evidence="1" type="ORF">GH10319</name>
    <name evidence="1" type="ORF">GH24612</name>
</gene>
<dbReference type="GO" id="GO:0071162">
    <property type="term" value="C:CMG complex"/>
    <property type="evidence" value="ECO:0007669"/>
    <property type="project" value="EnsemblMetazoa"/>
</dbReference>
<evidence type="ECO:0000313" key="2">
    <source>
        <dbReference type="EMBL" id="EDW05188.1"/>
    </source>
</evidence>
<dbReference type="InParanoid" id="B4JMB2"/>
<sequence length="92" mass="10472">MQQSISNSSNLRADTMGKLSYYRSNCIRRATAHGAEQYIKDIQREYVDFLDDDEDQGIYAGHVKDMLAEKSKRLVVNINDLKRKISSAPSVC</sequence>
<reference evidence="1" key="3">
    <citation type="submission" date="2008-06" db="EMBL/GenBank/DDBJ databases">
        <authorList>
            <consortium name="FlyBase"/>
        </authorList>
    </citation>
    <scope>NUCLEOTIDE SEQUENCE</scope>
    <source>
        <strain evidence="1">TSC#15287-2541.00</strain>
    </source>
</reference>
<dbReference type="HOGENOM" id="CLU_2415580_0_0_1"/>
<proteinExistence type="predicted"/>
<name>B4JMB2_DROGR</name>
<dbReference type="eggNOG" id="KOG0479">
    <property type="taxonomic scope" value="Eukaryota"/>
</dbReference>
<protein>
    <submittedName>
        <fullName evidence="2">GH10319</fullName>
    </submittedName>
    <submittedName>
        <fullName evidence="1">GH24612</fullName>
    </submittedName>
</protein>
<dbReference type="STRING" id="7222.B4JMB2"/>
<dbReference type="OrthoDB" id="1882346at2759"/>
<reference evidence="1 3" key="1">
    <citation type="journal article" date="2007" name="Nature">
        <title>Evolution of genes and genomes on the Drosophila phylogeny.</title>
        <authorList>
            <consortium name="Drosophila 12 Genomes Consortium"/>
            <person name="Clark A.G."/>
            <person name="Eisen M.B."/>
            <person name="Smith D.R."/>
            <person name="Bergman C.M."/>
            <person name="Oliver B."/>
            <person name="Markow T.A."/>
            <person name="Kaufman T.C."/>
            <person name="Kellis M."/>
            <person name="Gelbart W."/>
            <person name="Iyer V.N."/>
            <person name="Pollard D.A."/>
            <person name="Sackton T.B."/>
            <person name="Larracuente A.M."/>
            <person name="Singh N.D."/>
            <person name="Abad J.P."/>
            <person name="Abt D.N."/>
            <person name="Adryan B."/>
            <person name="Aguade M."/>
            <person name="Akashi H."/>
            <person name="Anderson W.W."/>
            <person name="Aquadro C.F."/>
            <person name="Ardell D.H."/>
            <person name="Arguello R."/>
            <person name="Artieri C.G."/>
            <person name="Barbash D.A."/>
            <person name="Barker D."/>
            <person name="Barsanti P."/>
            <person name="Batterham P."/>
            <person name="Batzoglou S."/>
            <person name="Begun D."/>
            <person name="Bhutkar A."/>
            <person name="Blanco E."/>
            <person name="Bosak S.A."/>
            <person name="Bradley R.K."/>
            <person name="Brand A.D."/>
            <person name="Brent M.R."/>
            <person name="Brooks A.N."/>
            <person name="Brown R.H."/>
            <person name="Butlin R.K."/>
            <person name="Caggese C."/>
            <person name="Calvi B.R."/>
            <person name="Bernardo de Carvalho A."/>
            <person name="Caspi A."/>
            <person name="Castrezana S."/>
            <person name="Celniker S.E."/>
            <person name="Chang J.L."/>
            <person name="Chapple C."/>
            <person name="Chatterji S."/>
            <person name="Chinwalla A."/>
            <person name="Civetta A."/>
            <person name="Clifton S.W."/>
            <person name="Comeron J.M."/>
            <person name="Costello J.C."/>
            <person name="Coyne J.A."/>
            <person name="Daub J."/>
            <person name="David R.G."/>
            <person name="Delcher A.L."/>
            <person name="Delehaunty K."/>
            <person name="Do C.B."/>
            <person name="Ebling H."/>
            <person name="Edwards K."/>
            <person name="Eickbush T."/>
            <person name="Evans J.D."/>
            <person name="Filipski A."/>
            <person name="Findeiss S."/>
            <person name="Freyhult E."/>
            <person name="Fulton L."/>
            <person name="Fulton R."/>
            <person name="Garcia A.C."/>
            <person name="Gardiner A."/>
            <person name="Garfield D.A."/>
            <person name="Garvin B.E."/>
            <person name="Gibson G."/>
            <person name="Gilbert D."/>
            <person name="Gnerre S."/>
            <person name="Godfrey J."/>
            <person name="Good R."/>
            <person name="Gotea V."/>
            <person name="Gravely B."/>
            <person name="Greenberg A.J."/>
            <person name="Griffiths-Jones S."/>
            <person name="Gross S."/>
            <person name="Guigo R."/>
            <person name="Gustafson E.A."/>
            <person name="Haerty W."/>
            <person name="Hahn M.W."/>
            <person name="Halligan D.L."/>
            <person name="Halpern A.L."/>
            <person name="Halter G.M."/>
            <person name="Han M.V."/>
            <person name="Heger A."/>
            <person name="Hillier L."/>
            <person name="Hinrichs A.S."/>
            <person name="Holmes I."/>
            <person name="Hoskins R.A."/>
            <person name="Hubisz M.J."/>
            <person name="Hultmark D."/>
            <person name="Huntley M.A."/>
            <person name="Jaffe D.B."/>
            <person name="Jagadeeshan S."/>
            <person name="Jeck W.R."/>
            <person name="Johnson J."/>
            <person name="Jones C.D."/>
            <person name="Jordan W.C."/>
            <person name="Karpen G.H."/>
            <person name="Kataoka E."/>
            <person name="Keightley P.D."/>
            <person name="Kheradpour P."/>
            <person name="Kirkness E.F."/>
            <person name="Koerich L.B."/>
            <person name="Kristiansen K."/>
            <person name="Kudrna D."/>
            <person name="Kulathinal R.J."/>
            <person name="Kumar S."/>
            <person name="Kwok R."/>
            <person name="Lander E."/>
            <person name="Langley C.H."/>
            <person name="Lapoint R."/>
            <person name="Lazzaro B.P."/>
            <person name="Lee S.J."/>
            <person name="Levesque L."/>
            <person name="Li R."/>
            <person name="Lin C.F."/>
            <person name="Lin M.F."/>
            <person name="Lindblad-Toh K."/>
            <person name="Llopart A."/>
            <person name="Long M."/>
            <person name="Low L."/>
            <person name="Lozovsky E."/>
            <person name="Lu J."/>
            <person name="Luo M."/>
            <person name="Machado C.A."/>
            <person name="Makalowski W."/>
            <person name="Marzo M."/>
            <person name="Matsuda M."/>
            <person name="Matzkin L."/>
            <person name="McAllister B."/>
            <person name="McBride C.S."/>
            <person name="McKernan B."/>
            <person name="McKernan K."/>
            <person name="Mendez-Lago M."/>
            <person name="Minx P."/>
            <person name="Mollenhauer M.U."/>
            <person name="Montooth K."/>
            <person name="Mount S.M."/>
            <person name="Mu X."/>
            <person name="Myers E."/>
            <person name="Negre B."/>
            <person name="Newfeld S."/>
            <person name="Nielsen R."/>
            <person name="Noor M.A."/>
            <person name="O'Grady P."/>
            <person name="Pachter L."/>
            <person name="Papaceit M."/>
            <person name="Parisi M.J."/>
            <person name="Parisi M."/>
            <person name="Parts L."/>
            <person name="Pedersen J.S."/>
            <person name="Pesole G."/>
            <person name="Phillippy A.M."/>
            <person name="Ponting C.P."/>
            <person name="Pop M."/>
            <person name="Porcelli D."/>
            <person name="Powell J.R."/>
            <person name="Prohaska S."/>
            <person name="Pruitt K."/>
            <person name="Puig M."/>
            <person name="Quesneville H."/>
            <person name="Ram K.R."/>
            <person name="Rand D."/>
            <person name="Rasmussen M.D."/>
            <person name="Reed L.K."/>
            <person name="Reenan R."/>
            <person name="Reily A."/>
            <person name="Remington K.A."/>
            <person name="Rieger T.T."/>
            <person name="Ritchie M.G."/>
            <person name="Robin C."/>
            <person name="Rogers Y.H."/>
            <person name="Rohde C."/>
            <person name="Rozas J."/>
            <person name="Rubenfield M.J."/>
            <person name="Ruiz A."/>
            <person name="Russo S."/>
            <person name="Salzberg S.L."/>
            <person name="Sanchez-Gracia A."/>
            <person name="Saranga D.J."/>
            <person name="Sato H."/>
            <person name="Schaeffer S.W."/>
            <person name="Schatz M.C."/>
            <person name="Schlenke T."/>
            <person name="Schwartz R."/>
            <person name="Segarra C."/>
            <person name="Singh R.S."/>
            <person name="Sirot L."/>
            <person name="Sirota M."/>
            <person name="Sisneros N.B."/>
            <person name="Smith C.D."/>
            <person name="Smith T.F."/>
            <person name="Spieth J."/>
            <person name="Stage D.E."/>
            <person name="Stark A."/>
            <person name="Stephan W."/>
            <person name="Strausberg R.L."/>
            <person name="Strempel S."/>
            <person name="Sturgill D."/>
            <person name="Sutton G."/>
            <person name="Sutton G.G."/>
            <person name="Tao W."/>
            <person name="Teichmann S."/>
            <person name="Tobari Y.N."/>
            <person name="Tomimura Y."/>
            <person name="Tsolas J.M."/>
            <person name="Valente V.L."/>
            <person name="Venter E."/>
            <person name="Venter J.C."/>
            <person name="Vicario S."/>
            <person name="Vieira F.G."/>
            <person name="Vilella A.J."/>
            <person name="Villasante A."/>
            <person name="Walenz B."/>
            <person name="Wang J."/>
            <person name="Wasserman M."/>
            <person name="Watts T."/>
            <person name="Wilson D."/>
            <person name="Wilson R.K."/>
            <person name="Wing R.A."/>
            <person name="Wolfner M.F."/>
            <person name="Wong A."/>
            <person name="Wong G.K."/>
            <person name="Wu C.I."/>
            <person name="Wu G."/>
            <person name="Yamamoto D."/>
            <person name="Yang H.P."/>
            <person name="Yang S.P."/>
            <person name="Yorke J.A."/>
            <person name="Yoshida K."/>
            <person name="Zdobnov E."/>
            <person name="Zhang P."/>
            <person name="Zhang Y."/>
            <person name="Zimin A.V."/>
            <person name="Baldwin J."/>
            <person name="Abdouelleil A."/>
            <person name="Abdulkadir J."/>
            <person name="Abebe A."/>
            <person name="Abera B."/>
            <person name="Abreu J."/>
            <person name="Acer S.C."/>
            <person name="Aftuck L."/>
            <person name="Alexander A."/>
            <person name="An P."/>
            <person name="Anderson E."/>
            <person name="Anderson S."/>
            <person name="Arachi H."/>
            <person name="Azer M."/>
            <person name="Bachantsang P."/>
            <person name="Barry A."/>
            <person name="Bayul T."/>
            <person name="Berlin A."/>
            <person name="Bessette D."/>
            <person name="Bloom T."/>
            <person name="Blye J."/>
            <person name="Boguslavskiy L."/>
            <person name="Bonnet C."/>
            <person name="Boukhgalter B."/>
            <person name="Bourzgui I."/>
            <person name="Brown A."/>
            <person name="Cahill P."/>
            <person name="Channer S."/>
            <person name="Cheshatsang Y."/>
            <person name="Chuda L."/>
            <person name="Citroen M."/>
            <person name="Collymore A."/>
            <person name="Cooke P."/>
            <person name="Costello M."/>
            <person name="D'Aco K."/>
            <person name="Daza R."/>
            <person name="De Haan G."/>
            <person name="DeGray S."/>
            <person name="DeMaso C."/>
            <person name="Dhargay N."/>
            <person name="Dooley K."/>
            <person name="Dooley E."/>
            <person name="Doricent M."/>
            <person name="Dorje P."/>
            <person name="Dorjee K."/>
            <person name="Dupes A."/>
            <person name="Elong R."/>
            <person name="Falk J."/>
            <person name="Farina A."/>
            <person name="Faro S."/>
            <person name="Ferguson D."/>
            <person name="Fisher S."/>
            <person name="Foley C.D."/>
            <person name="Franke A."/>
            <person name="Friedrich D."/>
            <person name="Gadbois L."/>
            <person name="Gearin G."/>
            <person name="Gearin C.R."/>
            <person name="Giannoukos G."/>
            <person name="Goode T."/>
            <person name="Graham J."/>
            <person name="Grandbois E."/>
            <person name="Grewal S."/>
            <person name="Gyaltsen K."/>
            <person name="Hafez N."/>
            <person name="Hagos B."/>
            <person name="Hall J."/>
            <person name="Henson C."/>
            <person name="Hollinger A."/>
            <person name="Honan T."/>
            <person name="Huard M.D."/>
            <person name="Hughes L."/>
            <person name="Hurhula B."/>
            <person name="Husby M.E."/>
            <person name="Kamat A."/>
            <person name="Kanga B."/>
            <person name="Kashin S."/>
            <person name="Khazanovich D."/>
            <person name="Kisner P."/>
            <person name="Lance K."/>
            <person name="Lara M."/>
            <person name="Lee W."/>
            <person name="Lennon N."/>
            <person name="Letendre F."/>
            <person name="LeVine R."/>
            <person name="Lipovsky A."/>
            <person name="Liu X."/>
            <person name="Liu J."/>
            <person name="Liu S."/>
            <person name="Lokyitsang T."/>
            <person name="Lokyitsang Y."/>
            <person name="Lubonja R."/>
            <person name="Lui A."/>
            <person name="MacDonald P."/>
            <person name="Magnisalis V."/>
            <person name="Maru K."/>
            <person name="Matthews C."/>
            <person name="McCusker W."/>
            <person name="McDonough S."/>
            <person name="Mehta T."/>
            <person name="Meldrim J."/>
            <person name="Meneus L."/>
            <person name="Mihai O."/>
            <person name="Mihalev A."/>
            <person name="Mihova T."/>
            <person name="Mittelman R."/>
            <person name="Mlenga V."/>
            <person name="Montmayeur A."/>
            <person name="Mulrain L."/>
            <person name="Navidi A."/>
            <person name="Naylor J."/>
            <person name="Negash T."/>
            <person name="Nguyen T."/>
            <person name="Nguyen N."/>
            <person name="Nicol R."/>
            <person name="Norbu C."/>
            <person name="Norbu N."/>
            <person name="Novod N."/>
            <person name="O'Neill B."/>
            <person name="Osman S."/>
            <person name="Markiewicz E."/>
            <person name="Oyono O.L."/>
            <person name="Patti C."/>
            <person name="Phunkhang P."/>
            <person name="Pierre F."/>
            <person name="Priest M."/>
            <person name="Raghuraman S."/>
            <person name="Rege F."/>
            <person name="Reyes R."/>
            <person name="Rise C."/>
            <person name="Rogov P."/>
            <person name="Ross K."/>
            <person name="Ryan E."/>
            <person name="Settipalli S."/>
            <person name="Shea T."/>
            <person name="Sherpa N."/>
            <person name="Shi L."/>
            <person name="Shih D."/>
            <person name="Sparrow T."/>
            <person name="Spaulding J."/>
            <person name="Stalker J."/>
            <person name="Stange-Thomann N."/>
            <person name="Stavropoulos S."/>
            <person name="Stone C."/>
            <person name="Strader C."/>
            <person name="Tesfaye S."/>
            <person name="Thomson T."/>
            <person name="Thoulutsang Y."/>
            <person name="Thoulutsang D."/>
            <person name="Topham K."/>
            <person name="Topping I."/>
            <person name="Tsamla T."/>
            <person name="Vassiliev H."/>
            <person name="Vo A."/>
            <person name="Wangchuk T."/>
            <person name="Wangdi T."/>
            <person name="Weiand M."/>
            <person name="Wilkinson J."/>
            <person name="Wilson A."/>
            <person name="Yadav S."/>
            <person name="Young G."/>
            <person name="Yu Q."/>
            <person name="Zembek L."/>
            <person name="Zhong D."/>
            <person name="Zimmer A."/>
            <person name="Zwirko Z."/>
            <person name="Jaffe D.B."/>
            <person name="Alvarez P."/>
            <person name="Brockman W."/>
            <person name="Butler J."/>
            <person name="Chin C."/>
            <person name="Gnerre S."/>
            <person name="Grabherr M."/>
            <person name="Kleber M."/>
            <person name="Mauceli E."/>
            <person name="MacCallum I."/>
        </authorList>
    </citation>
    <scope>NUCLEOTIDE SEQUENCE [LARGE SCALE GENOMIC DNA]</scope>
    <source>
        <strain evidence="1">TSC#15287-2541.00</strain>
        <strain evidence="3">Tucson 15287-2541.00</strain>
    </source>
</reference>